<feature type="domain" description="TRAF-type" evidence="12">
    <location>
        <begin position="317"/>
        <end position="368"/>
    </location>
</feature>
<evidence type="ECO:0000256" key="5">
    <source>
        <dbReference type="ARBA" id="ARBA00022737"/>
    </source>
</evidence>
<keyword evidence="4 8" id="KW-0479">Metal-binding</keyword>
<feature type="region of interest" description="Disordered" evidence="9">
    <location>
        <begin position="115"/>
        <end position="143"/>
    </location>
</feature>
<dbReference type="GO" id="GO:0005737">
    <property type="term" value="C:cytoplasm"/>
    <property type="evidence" value="ECO:0000318"/>
    <property type="project" value="GO_Central"/>
</dbReference>
<dbReference type="KEGG" id="dpp:DICPUDRAFT_150981"/>
<accession>F0ZHQ6</accession>
<dbReference type="GO" id="GO:0008270">
    <property type="term" value="F:zinc ion binding"/>
    <property type="evidence" value="ECO:0007669"/>
    <property type="project" value="UniProtKB-KW"/>
</dbReference>
<dbReference type="Proteomes" id="UP000001064">
    <property type="component" value="Unassembled WGS sequence"/>
</dbReference>
<dbReference type="SUPFAM" id="SSF57850">
    <property type="entry name" value="RING/U-box"/>
    <property type="match status" value="1"/>
</dbReference>
<evidence type="ECO:0000259" key="11">
    <source>
        <dbReference type="PROSITE" id="PS50144"/>
    </source>
</evidence>
<evidence type="ECO:0008006" key="15">
    <source>
        <dbReference type="Google" id="ProtNLM"/>
    </source>
</evidence>
<dbReference type="PROSITE" id="PS50145">
    <property type="entry name" value="ZF_TRAF"/>
    <property type="match status" value="1"/>
</dbReference>
<dbReference type="Gene3D" id="2.60.210.10">
    <property type="entry name" value="Apoptosis, Tumor Necrosis Factor Receptor Associated Protein 2, Chain A"/>
    <property type="match status" value="1"/>
</dbReference>
<organism evidence="13 14">
    <name type="scientific">Dictyostelium purpureum</name>
    <name type="common">Slime mold</name>
    <dbReference type="NCBI Taxonomy" id="5786"/>
    <lineage>
        <taxon>Eukaryota</taxon>
        <taxon>Amoebozoa</taxon>
        <taxon>Evosea</taxon>
        <taxon>Eumycetozoa</taxon>
        <taxon>Dictyostelia</taxon>
        <taxon>Dictyosteliales</taxon>
        <taxon>Dictyosteliaceae</taxon>
        <taxon>Dictyostelium</taxon>
    </lineage>
</organism>
<dbReference type="InterPro" id="IPR001293">
    <property type="entry name" value="Znf_TRAF"/>
</dbReference>
<dbReference type="SUPFAM" id="SSF49599">
    <property type="entry name" value="TRAF domain-like"/>
    <property type="match status" value="2"/>
</dbReference>
<dbReference type="PANTHER" id="PTHR10131:SF94">
    <property type="entry name" value="TNF RECEPTOR-ASSOCIATED FACTOR 4"/>
    <property type="match status" value="1"/>
</dbReference>
<evidence type="ECO:0000256" key="6">
    <source>
        <dbReference type="ARBA" id="ARBA00022771"/>
    </source>
</evidence>
<proteinExistence type="predicted"/>
<keyword evidence="3" id="KW-0963">Cytoplasm</keyword>
<protein>
    <recommendedName>
        <fullName evidence="15">RING-type domain-containing protein</fullName>
    </recommendedName>
</protein>
<dbReference type="InterPro" id="IPR001841">
    <property type="entry name" value="Znf_RING"/>
</dbReference>
<keyword evidence="14" id="KW-1185">Reference proteome</keyword>
<dbReference type="EMBL" id="GL871024">
    <property type="protein sequence ID" value="EGC36517.1"/>
    <property type="molecule type" value="Genomic_DNA"/>
</dbReference>
<dbReference type="GO" id="GO:0005829">
    <property type="term" value="C:cytosol"/>
    <property type="evidence" value="ECO:0007669"/>
    <property type="project" value="EnsemblProtists"/>
</dbReference>
<evidence type="ECO:0000256" key="7">
    <source>
        <dbReference type="ARBA" id="ARBA00022833"/>
    </source>
</evidence>
<evidence type="ECO:0000256" key="3">
    <source>
        <dbReference type="ARBA" id="ARBA00022490"/>
    </source>
</evidence>
<dbReference type="VEuPathDB" id="AmoebaDB:DICPUDRAFT_150981"/>
<feature type="compositionally biased region" description="Low complexity" evidence="9">
    <location>
        <begin position="121"/>
        <end position="143"/>
    </location>
</feature>
<dbReference type="AlphaFoldDB" id="F0ZHQ6"/>
<dbReference type="RefSeq" id="XP_003286962.1">
    <property type="nucleotide sequence ID" value="XM_003286914.1"/>
</dbReference>
<evidence type="ECO:0000256" key="1">
    <source>
        <dbReference type="ARBA" id="ARBA00003051"/>
    </source>
</evidence>
<name>F0ZHQ6_DICPU</name>
<dbReference type="GeneID" id="10500441"/>
<dbReference type="InterPro" id="IPR013083">
    <property type="entry name" value="Znf_RING/FYVE/PHD"/>
</dbReference>
<evidence type="ECO:0000313" key="13">
    <source>
        <dbReference type="EMBL" id="EGC36517.1"/>
    </source>
</evidence>
<dbReference type="InterPro" id="IPR002083">
    <property type="entry name" value="MATH/TRAF_dom"/>
</dbReference>
<sequence>MDLNNSLILNSIENEYNDIFQIPLELLVEDQEGLKDLTCAICLQLLQSPSQCSFGHMFCLACIEKSIKKSPQCPVCRGFLNMKILSRSLFVERTIGKLKVYCRYRFKVEPRQKTPLKQLASPTSTTTIASDSSSNNSSSNSVGNSGIVGAAEPDFSFDLEGCNHTDSLENISNHEKTCIYRFEKCKYNINYLNNIGVSGIVVSNLNSSSKSISISDTNSVNNSPNNKSPRVVLTNSPGSDNGNSNDNNGSSVNIKKLKQDEKNKIIISTSIKSASSPKSCSIIRFKDLEKHYEVCPYRPVLCGYCKTEFYDLKIKEHEENCEMRKVECEKCKSQVAKKELKLHLSDSCPNQTIKCTFGCDKEFERKDLIDHLNESIAIHMVMMKQQHQNEISSLKKEFNLQMASKEDKIKSLEKTLRERVLDSKIKVEWRIKNYLECKKAGYVQSEKFIIKGFSFFIGFFVDGDSNDSKGYISIYLFLDTTDIQKGKSLSLDFSLKFTNQKDQNQSLQREYKHIGFPLGSDGQGWGDRRSIKTSILESAGFIKDNSLLIASEITVKKEFYQVEESSIEKH</sequence>
<dbReference type="InParanoid" id="F0ZHQ6"/>
<dbReference type="Pfam" id="PF02176">
    <property type="entry name" value="zf-TRAF"/>
    <property type="match status" value="1"/>
</dbReference>
<dbReference type="PANTHER" id="PTHR10131">
    <property type="entry name" value="TNF RECEPTOR ASSOCIATED FACTOR"/>
    <property type="match status" value="1"/>
</dbReference>
<dbReference type="STRING" id="5786.F0ZHQ6"/>
<comment type="function">
    <text evidence="1">Probable adapter protein and signal transducer that links members of the tumor necrosis factor receptor family to different signaling pathways by association with the receptor cytoplasmic domain and kinases.</text>
</comment>
<evidence type="ECO:0000256" key="2">
    <source>
        <dbReference type="ARBA" id="ARBA00004496"/>
    </source>
</evidence>
<evidence type="ECO:0000259" key="12">
    <source>
        <dbReference type="PROSITE" id="PS50145"/>
    </source>
</evidence>
<dbReference type="InterPro" id="IPR008974">
    <property type="entry name" value="TRAF-like"/>
</dbReference>
<dbReference type="Gene3D" id="3.30.40.10">
    <property type="entry name" value="Zinc/RING finger domain, C3HC4 (zinc finger)"/>
    <property type="match status" value="3"/>
</dbReference>
<dbReference type="OMA" id="CRWNGAL"/>
<dbReference type="CDD" id="cd00121">
    <property type="entry name" value="MATH"/>
    <property type="match status" value="1"/>
</dbReference>
<keyword evidence="7 8" id="KW-0862">Zinc</keyword>
<comment type="subcellular location">
    <subcellularLocation>
        <location evidence="2">Cytoplasm</location>
    </subcellularLocation>
</comment>
<dbReference type="OrthoDB" id="14492at2759"/>
<feature type="domain" description="RING-type" evidence="10">
    <location>
        <begin position="39"/>
        <end position="77"/>
    </location>
</feature>
<feature type="region of interest" description="Disordered" evidence="9">
    <location>
        <begin position="213"/>
        <end position="253"/>
    </location>
</feature>
<dbReference type="FunCoup" id="F0ZHQ6">
    <property type="interactions" value="7"/>
</dbReference>
<evidence type="ECO:0000259" key="10">
    <source>
        <dbReference type="PROSITE" id="PS50089"/>
    </source>
</evidence>
<feature type="domain" description="MATH" evidence="11">
    <location>
        <begin position="424"/>
        <end position="553"/>
    </location>
</feature>
<keyword evidence="5" id="KW-0677">Repeat</keyword>
<evidence type="ECO:0000256" key="4">
    <source>
        <dbReference type="ARBA" id="ARBA00022723"/>
    </source>
</evidence>
<evidence type="ECO:0000256" key="9">
    <source>
        <dbReference type="SAM" id="MobiDB-lite"/>
    </source>
</evidence>
<dbReference type="eggNOG" id="KOG0297">
    <property type="taxonomic scope" value="Eukaryota"/>
</dbReference>
<dbReference type="PROSITE" id="PS50144">
    <property type="entry name" value="MATH"/>
    <property type="match status" value="1"/>
</dbReference>
<evidence type="ECO:0000256" key="8">
    <source>
        <dbReference type="PROSITE-ProRule" id="PRU00207"/>
    </source>
</evidence>
<dbReference type="Pfam" id="PF22486">
    <property type="entry name" value="MATH_2"/>
    <property type="match status" value="1"/>
</dbReference>
<gene>
    <name evidence="13" type="ORF">DICPUDRAFT_150981</name>
</gene>
<evidence type="ECO:0000313" key="14">
    <source>
        <dbReference type="Proteomes" id="UP000001064"/>
    </source>
</evidence>
<reference evidence="14" key="1">
    <citation type="journal article" date="2011" name="Genome Biol.">
        <title>Comparative genomics of the social amoebae Dictyostelium discoideum and Dictyostelium purpureum.</title>
        <authorList>
            <consortium name="US DOE Joint Genome Institute (JGI-PGF)"/>
            <person name="Sucgang R."/>
            <person name="Kuo A."/>
            <person name="Tian X."/>
            <person name="Salerno W."/>
            <person name="Parikh A."/>
            <person name="Feasley C.L."/>
            <person name="Dalin E."/>
            <person name="Tu H."/>
            <person name="Huang E."/>
            <person name="Barry K."/>
            <person name="Lindquist E."/>
            <person name="Shapiro H."/>
            <person name="Bruce D."/>
            <person name="Schmutz J."/>
            <person name="Salamov A."/>
            <person name="Fey P."/>
            <person name="Gaudet P."/>
            <person name="Anjard C."/>
            <person name="Babu M.M."/>
            <person name="Basu S."/>
            <person name="Bushmanova Y."/>
            <person name="van der Wel H."/>
            <person name="Katoh-Kurasawa M."/>
            <person name="Dinh C."/>
            <person name="Coutinho P.M."/>
            <person name="Saito T."/>
            <person name="Elias M."/>
            <person name="Schaap P."/>
            <person name="Kay R.R."/>
            <person name="Henrissat B."/>
            <person name="Eichinger L."/>
            <person name="Rivero F."/>
            <person name="Putnam N.H."/>
            <person name="West C.M."/>
            <person name="Loomis W.F."/>
            <person name="Chisholm R.L."/>
            <person name="Shaulsky G."/>
            <person name="Strassmann J.E."/>
            <person name="Queller D.C."/>
            <person name="Kuspa A."/>
            <person name="Grigoriev I.V."/>
        </authorList>
    </citation>
    <scope>NUCLEOTIDE SEQUENCE [LARGE SCALE GENOMIC DNA]</scope>
    <source>
        <strain evidence="14">QSDP1</strain>
    </source>
</reference>
<dbReference type="PROSITE" id="PS50089">
    <property type="entry name" value="ZF_RING_2"/>
    <property type="match status" value="1"/>
</dbReference>
<keyword evidence="6 8" id="KW-0863">Zinc-finger</keyword>
<dbReference type="Pfam" id="PF13639">
    <property type="entry name" value="zf-RING_2"/>
    <property type="match status" value="1"/>
</dbReference>
<feature type="zinc finger region" description="TRAF-type" evidence="8">
    <location>
        <begin position="317"/>
        <end position="368"/>
    </location>
</feature>